<dbReference type="GO" id="GO:0008033">
    <property type="term" value="P:tRNA processing"/>
    <property type="evidence" value="ECO:0007669"/>
    <property type="project" value="UniProtKB-KW"/>
</dbReference>
<feature type="site" description="Important for substrate binding and specificity" evidence="8">
    <location>
        <position position="119"/>
    </location>
</feature>
<dbReference type="EC" id="3.1.13.-" evidence="8"/>
<accession>A0A1N6P600</accession>
<keyword evidence="11" id="KW-1185">Reference proteome</keyword>
<dbReference type="SMART" id="SM00479">
    <property type="entry name" value="EXOIII"/>
    <property type="match status" value="1"/>
</dbReference>
<evidence type="ECO:0000256" key="4">
    <source>
        <dbReference type="ARBA" id="ARBA00022723"/>
    </source>
</evidence>
<feature type="site" description="Important for substrate binding and specificity" evidence="8">
    <location>
        <position position="166"/>
    </location>
</feature>
<evidence type="ECO:0000256" key="3">
    <source>
        <dbReference type="ARBA" id="ARBA00022722"/>
    </source>
</evidence>
<feature type="active site" description="Proton donor/acceptor" evidence="8">
    <location>
        <position position="223"/>
    </location>
</feature>
<gene>
    <name evidence="8" type="primary">rnt</name>
    <name evidence="10" type="ORF">SAMN05421647_101806</name>
</gene>
<dbReference type="InterPro" id="IPR036397">
    <property type="entry name" value="RNaseH_sf"/>
</dbReference>
<keyword evidence="5 8" id="KW-0378">Hydrolase</keyword>
<dbReference type="InterPro" id="IPR013520">
    <property type="entry name" value="Ribonucl_H"/>
</dbReference>
<dbReference type="GO" id="GO:0008408">
    <property type="term" value="F:3'-5' exonuclease activity"/>
    <property type="evidence" value="ECO:0007669"/>
    <property type="project" value="TreeGrafter"/>
</dbReference>
<dbReference type="HAMAP" id="MF_00157">
    <property type="entry name" value="RNase_T"/>
    <property type="match status" value="1"/>
</dbReference>
<organism evidence="10 11">
    <name type="scientific">Marinobacterium stanieri</name>
    <dbReference type="NCBI Taxonomy" id="49186"/>
    <lineage>
        <taxon>Bacteria</taxon>
        <taxon>Pseudomonadati</taxon>
        <taxon>Pseudomonadota</taxon>
        <taxon>Gammaproteobacteria</taxon>
        <taxon>Oceanospirillales</taxon>
        <taxon>Oceanospirillaceae</taxon>
        <taxon>Marinobacterium</taxon>
    </lineage>
</organism>
<keyword evidence="6 8" id="KW-0269">Exonuclease</keyword>
<evidence type="ECO:0000256" key="1">
    <source>
        <dbReference type="ARBA" id="ARBA00011738"/>
    </source>
</evidence>
<name>A0A1N6P600_9GAMM</name>
<comment type="similarity">
    <text evidence="8">Belongs to the RNase T family.</text>
</comment>
<dbReference type="GO" id="GO:0045004">
    <property type="term" value="P:DNA replication proofreading"/>
    <property type="evidence" value="ECO:0007669"/>
    <property type="project" value="TreeGrafter"/>
</dbReference>
<dbReference type="EMBL" id="FTMN01000001">
    <property type="protein sequence ID" value="SIP99729.1"/>
    <property type="molecule type" value="Genomic_DNA"/>
</dbReference>
<dbReference type="Proteomes" id="UP000186895">
    <property type="component" value="Unassembled WGS sequence"/>
</dbReference>
<feature type="site" description="Important for substrate binding and specificity" evidence="8">
    <location>
        <position position="71"/>
    </location>
</feature>
<feature type="domain" description="Exonuclease" evidence="9">
    <location>
        <begin position="60"/>
        <end position="245"/>
    </location>
</feature>
<dbReference type="Gene3D" id="3.30.420.10">
    <property type="entry name" value="Ribonuclease H-like superfamily/Ribonuclease H"/>
    <property type="match status" value="1"/>
</dbReference>
<feature type="binding site" evidence="8">
    <location>
        <position position="223"/>
    </location>
    <ligand>
        <name>Mg(2+)</name>
        <dbReference type="ChEBI" id="CHEBI:18420"/>
        <label>2</label>
        <note>catalytic</note>
    </ligand>
</feature>
<dbReference type="AlphaFoldDB" id="A0A1N6P600"/>
<feature type="binding site" evidence="8">
    <location>
        <position position="67"/>
    </location>
    <ligand>
        <name>Mg(2+)</name>
        <dbReference type="ChEBI" id="CHEBI:18420"/>
        <label>2</label>
        <note>catalytic</note>
    </ligand>
</feature>
<dbReference type="InterPro" id="IPR005987">
    <property type="entry name" value="RNase_T"/>
</dbReference>
<dbReference type="SUPFAM" id="SSF53098">
    <property type="entry name" value="Ribonuclease H-like"/>
    <property type="match status" value="1"/>
</dbReference>
<feature type="binding site" evidence="8">
    <location>
        <position position="65"/>
    </location>
    <ligand>
        <name>Mg(2+)</name>
        <dbReference type="ChEBI" id="CHEBI:18420"/>
        <label>1</label>
        <note>catalytic</note>
    </ligand>
</feature>
<evidence type="ECO:0000313" key="10">
    <source>
        <dbReference type="EMBL" id="SIP99729.1"/>
    </source>
</evidence>
<dbReference type="Pfam" id="PF00929">
    <property type="entry name" value="RNase_T"/>
    <property type="match status" value="1"/>
</dbReference>
<comment type="subunit">
    <text evidence="1 8">Homodimer.</text>
</comment>
<reference evidence="10 11" key="1">
    <citation type="submission" date="2017-01" db="EMBL/GenBank/DDBJ databases">
        <authorList>
            <person name="Mah S.A."/>
            <person name="Swanson W.J."/>
            <person name="Moy G.W."/>
            <person name="Vacquier V.D."/>
        </authorList>
    </citation>
    <scope>NUCLEOTIDE SEQUENCE [LARGE SCALE GENOMIC DNA]</scope>
    <source>
        <strain evidence="10 11">DSM 7027</strain>
    </source>
</reference>
<dbReference type="GO" id="GO:0003676">
    <property type="term" value="F:nucleic acid binding"/>
    <property type="evidence" value="ECO:0007669"/>
    <property type="project" value="InterPro"/>
</dbReference>
<proteinExistence type="inferred from homology"/>
<dbReference type="PANTHER" id="PTHR30231">
    <property type="entry name" value="DNA POLYMERASE III SUBUNIT EPSILON"/>
    <property type="match status" value="1"/>
</dbReference>
<dbReference type="CDD" id="cd06134">
    <property type="entry name" value="RNaseT"/>
    <property type="match status" value="1"/>
</dbReference>
<evidence type="ECO:0000256" key="5">
    <source>
        <dbReference type="ARBA" id="ARBA00022801"/>
    </source>
</evidence>
<evidence type="ECO:0000313" key="11">
    <source>
        <dbReference type="Proteomes" id="UP000186895"/>
    </source>
</evidence>
<comment type="cofactor">
    <cofactor evidence="8">
        <name>Mg(2+)</name>
        <dbReference type="ChEBI" id="CHEBI:18420"/>
    </cofactor>
    <text evidence="8">Binds two Mg(2+) per subunit. The active form of the enzyme binds two Mg(2+) ions in its active site. The first Mg(2+) forms only one salt bridge with the protein.</text>
</comment>
<dbReference type="InterPro" id="IPR012337">
    <property type="entry name" value="RNaseH-like_sf"/>
</dbReference>
<comment type="function">
    <text evidence="8">Trims short 3' overhangs of a variety of RNA species, leaving a one or two nucleotide 3' overhang. Responsible for the end-turnover of tRNA: specifically removes the terminal AMP residue from uncharged tRNA (tRNA-C-C-A). Also appears to be involved in tRNA biosynthesis.</text>
</comment>
<dbReference type="NCBIfam" id="TIGR01298">
    <property type="entry name" value="RNaseT"/>
    <property type="match status" value="1"/>
</dbReference>
<sequence>MGLVVQKLSAKGSSPLNCRFDPRSQAVRMPAVIYNLQVRIFVAHHHGSPNPMADRFRGFLPVVVDVETAGFNPRTDALLEIAAVTLTMDENGYLMIDQSYDANVKPFPGANLEPSALAFTGIDPDDPARNAVSEKEALETIFKPIRKSIKSHGCKRAVLVGHNANFDHSFVSSAAERCDSKRNPFHPFSTFDTVSLAGLAYGQTVLAKACDIAGIDFDNEQAHSALYDTMKTAELFCAIVNRWKDMGGWDMVLDTRE</sequence>
<feature type="site" description="Important for substrate binding and specificity" evidence="8">
    <location>
        <position position="188"/>
    </location>
</feature>
<dbReference type="GO" id="GO:0000287">
    <property type="term" value="F:magnesium ion binding"/>
    <property type="evidence" value="ECO:0007669"/>
    <property type="project" value="UniProtKB-UniRule"/>
</dbReference>
<evidence type="ECO:0000256" key="7">
    <source>
        <dbReference type="ARBA" id="ARBA00022842"/>
    </source>
</evidence>
<evidence type="ECO:0000259" key="9">
    <source>
        <dbReference type="SMART" id="SM00479"/>
    </source>
</evidence>
<evidence type="ECO:0000256" key="6">
    <source>
        <dbReference type="ARBA" id="ARBA00022839"/>
    </source>
</evidence>
<protein>
    <recommendedName>
        <fullName evidence="8">Ribonuclease T</fullName>
        <ecNumber evidence="8">3.1.13.-</ecNumber>
    </recommendedName>
    <alternativeName>
        <fullName evidence="8">Exoribonuclease T</fullName>
        <shortName evidence="8">RNase T</shortName>
    </alternativeName>
</protein>
<dbReference type="GO" id="GO:0016896">
    <property type="term" value="F:RNA exonuclease activity, producing 5'-phosphomonoesters"/>
    <property type="evidence" value="ECO:0007669"/>
    <property type="project" value="UniProtKB-UniRule"/>
</dbReference>
<dbReference type="FunFam" id="3.30.420.10:FF:000009">
    <property type="entry name" value="Ribonuclease T"/>
    <property type="match status" value="1"/>
</dbReference>
<dbReference type="GO" id="GO:0005829">
    <property type="term" value="C:cytosol"/>
    <property type="evidence" value="ECO:0007669"/>
    <property type="project" value="TreeGrafter"/>
</dbReference>
<keyword evidence="2 8" id="KW-0819">tRNA processing</keyword>
<dbReference type="eggNOG" id="COG0847">
    <property type="taxonomic scope" value="Bacteria"/>
</dbReference>
<evidence type="ECO:0000256" key="8">
    <source>
        <dbReference type="HAMAP-Rule" id="MF_00157"/>
    </source>
</evidence>
<feature type="binding site" evidence="8">
    <location>
        <position position="65"/>
    </location>
    <ligand>
        <name>Mg(2+)</name>
        <dbReference type="ChEBI" id="CHEBI:18420"/>
        <label>2</label>
        <note>catalytic</note>
    </ligand>
</feature>
<evidence type="ECO:0000256" key="2">
    <source>
        <dbReference type="ARBA" id="ARBA00022694"/>
    </source>
</evidence>
<keyword evidence="4 8" id="KW-0479">Metal-binding</keyword>
<dbReference type="STRING" id="49186.SAMN05421647_101806"/>
<feature type="binding site" evidence="8">
    <location>
        <position position="228"/>
    </location>
    <ligand>
        <name>Mg(2+)</name>
        <dbReference type="ChEBI" id="CHEBI:18420"/>
        <label>2</label>
        <note>catalytic</note>
    </ligand>
</feature>
<keyword evidence="7 8" id="KW-0460">Magnesium</keyword>
<keyword evidence="3 8" id="KW-0540">Nuclease</keyword>
<dbReference type="PANTHER" id="PTHR30231:SF2">
    <property type="entry name" value="RIBONUCLEASE T"/>
    <property type="match status" value="1"/>
</dbReference>